<dbReference type="Proteomes" id="UP001356095">
    <property type="component" value="Unassembled WGS sequence"/>
</dbReference>
<dbReference type="InterPro" id="IPR025048">
    <property type="entry name" value="DUF3987"/>
</dbReference>
<dbReference type="Pfam" id="PF13148">
    <property type="entry name" value="DUF3987"/>
    <property type="match status" value="1"/>
</dbReference>
<gene>
    <name evidence="2" type="ORF">Q8791_02690</name>
</gene>
<evidence type="ECO:0000256" key="1">
    <source>
        <dbReference type="SAM" id="MobiDB-lite"/>
    </source>
</evidence>
<accession>A0ABU7K1K4</accession>
<name>A0ABU7K1K4_9ACTN</name>
<sequence length="501" mass="53429">MSAHDGRQDTGQGWDAPTPLGARNALPGFPAECLPGWMSRFVLALAEETQTPVDAAGCVALAALSTAAGGRAIVQVRGTYTEPVNLFTVVALPPASRKSAVFRAITSPILKVEAELAERIKPQIVEAELTRAVAAGVAEKAKSKAITTKGAPDALADASDAAAAIEDIKIPALPQLVADDVTPETAATILCDQGGRLAVLSAEGGIFQILAGRYSGSPNFDLFLKGHAGDMLRVDRKGRSEHVESAILTLGLAVQPDVIREIATGPGFRGKGLLGRFLYALPESNIGARNVDPDPVPAEVAAAYEERLMRMVTHLFDWTDPQVLQLSPEADELRLDYARQLEPRLHPRLGDLGHMSDWAGKSVGAIIRIAALLHLADNPVDGYRLPISADTMTAAIRIGEYFTAHAEAAFDHMGADPEVERARQVLDWITRKKPARFTVREAFSGLPRGTFPKVADVLPSLELLEGYGWIAMEPPPPRNPKGGRPPSPAYQIHPQISGPGA</sequence>
<dbReference type="RefSeq" id="WP_330089935.1">
    <property type="nucleotide sequence ID" value="NZ_JAUZMY010000002.1"/>
</dbReference>
<feature type="region of interest" description="Disordered" evidence="1">
    <location>
        <begin position="474"/>
        <end position="501"/>
    </location>
</feature>
<evidence type="ECO:0000313" key="3">
    <source>
        <dbReference type="Proteomes" id="UP001356095"/>
    </source>
</evidence>
<keyword evidence="3" id="KW-1185">Reference proteome</keyword>
<reference evidence="2 3" key="1">
    <citation type="submission" date="2023-08" db="EMBL/GenBank/DDBJ databases">
        <authorList>
            <person name="Girao M."/>
            <person name="Carvalho M.F."/>
        </authorList>
    </citation>
    <scope>NUCLEOTIDE SEQUENCE [LARGE SCALE GENOMIC DNA]</scope>
    <source>
        <strain evidence="2 3">CT-R113</strain>
    </source>
</reference>
<feature type="region of interest" description="Disordered" evidence="1">
    <location>
        <begin position="1"/>
        <end position="21"/>
    </location>
</feature>
<dbReference type="EMBL" id="JAUZMY010000002">
    <property type="protein sequence ID" value="MEE2036128.1"/>
    <property type="molecule type" value="Genomic_DNA"/>
</dbReference>
<evidence type="ECO:0000313" key="2">
    <source>
        <dbReference type="EMBL" id="MEE2036128.1"/>
    </source>
</evidence>
<organism evidence="2 3">
    <name type="scientific">Nocardiopsis codii</name>
    <dbReference type="NCBI Taxonomy" id="3065942"/>
    <lineage>
        <taxon>Bacteria</taxon>
        <taxon>Bacillati</taxon>
        <taxon>Actinomycetota</taxon>
        <taxon>Actinomycetes</taxon>
        <taxon>Streptosporangiales</taxon>
        <taxon>Nocardiopsidaceae</taxon>
        <taxon>Nocardiopsis</taxon>
    </lineage>
</organism>
<feature type="compositionally biased region" description="Pro residues" evidence="1">
    <location>
        <begin position="474"/>
        <end position="488"/>
    </location>
</feature>
<proteinExistence type="predicted"/>
<protein>
    <submittedName>
        <fullName evidence="2">YfjI family protein</fullName>
    </submittedName>
</protein>
<comment type="caution">
    <text evidence="2">The sequence shown here is derived from an EMBL/GenBank/DDBJ whole genome shotgun (WGS) entry which is preliminary data.</text>
</comment>